<dbReference type="Pfam" id="PF02639">
    <property type="entry name" value="DUF188"/>
    <property type="match status" value="1"/>
</dbReference>
<dbReference type="NCBIfam" id="NF001095">
    <property type="entry name" value="PRK00124.1"/>
    <property type="match status" value="1"/>
</dbReference>
<organism evidence="3 4">
    <name type="scientific">Exiguobacterium antarcticum</name>
    <dbReference type="NCBI Taxonomy" id="132920"/>
    <lineage>
        <taxon>Bacteria</taxon>
        <taxon>Bacillati</taxon>
        <taxon>Bacillota</taxon>
        <taxon>Bacilli</taxon>
        <taxon>Bacillales</taxon>
        <taxon>Bacillales Family XII. Incertae Sedis</taxon>
        <taxon>Exiguobacterium</taxon>
    </lineage>
</organism>
<dbReference type="RefSeq" id="WP_282354984.1">
    <property type="nucleotide sequence ID" value="NZ_JASBQV010000004.1"/>
</dbReference>
<evidence type="ECO:0000256" key="1">
    <source>
        <dbReference type="ARBA" id="ARBA00008522"/>
    </source>
</evidence>
<reference evidence="3 4" key="1">
    <citation type="submission" date="2023-04" db="EMBL/GenBank/DDBJ databases">
        <title>Antarctic isolates genomes.</title>
        <authorList>
            <person name="Dimov S.G."/>
        </authorList>
    </citation>
    <scope>NUCLEOTIDE SEQUENCE [LARGE SCALE GENOMIC DNA]</scope>
    <source>
        <strain evidence="3 4">AL19</strain>
    </source>
</reference>
<name>A0ABT6R0E2_9BACL</name>
<dbReference type="PANTHER" id="PTHR35146">
    <property type="entry name" value="UPF0178 PROTEIN YAII"/>
    <property type="match status" value="1"/>
</dbReference>
<sequence length="146" mass="16034">MRIWIDADGCPVVDLTIRLSTGYEVFLVCDTAHQFSRVGATTITIGQGADAVDFAIVNRMAPGDIVVTQDYGLAALSLARKGRAIDQNGRIFTNENIDFLLHTRHVGQEIRRAGGRTKGPKKRTRQEDLAFEQSFVRLLADASSIS</sequence>
<dbReference type="InterPro" id="IPR003791">
    <property type="entry name" value="UPF0178"/>
</dbReference>
<proteinExistence type="inferred from homology"/>
<dbReference type="HAMAP" id="MF_00489">
    <property type="entry name" value="UPF0178"/>
    <property type="match status" value="1"/>
</dbReference>
<comment type="similarity">
    <text evidence="1 2">Belongs to the UPF0178 family.</text>
</comment>
<gene>
    <name evidence="3" type="ORF">QK289_04770</name>
</gene>
<protein>
    <recommendedName>
        <fullName evidence="2">UPF0178 protein QK289_04770</fullName>
    </recommendedName>
</protein>
<dbReference type="PANTHER" id="PTHR35146:SF1">
    <property type="entry name" value="UPF0178 PROTEIN YAII"/>
    <property type="match status" value="1"/>
</dbReference>
<accession>A0ABT6R0E2</accession>
<dbReference type="Proteomes" id="UP001243286">
    <property type="component" value="Unassembled WGS sequence"/>
</dbReference>
<evidence type="ECO:0000313" key="4">
    <source>
        <dbReference type="Proteomes" id="UP001243286"/>
    </source>
</evidence>
<keyword evidence="4" id="KW-1185">Reference proteome</keyword>
<evidence type="ECO:0000256" key="2">
    <source>
        <dbReference type="HAMAP-Rule" id="MF_00489"/>
    </source>
</evidence>
<dbReference type="EMBL" id="JASBQV010000004">
    <property type="protein sequence ID" value="MDI3234313.1"/>
    <property type="molecule type" value="Genomic_DNA"/>
</dbReference>
<comment type="caution">
    <text evidence="3">The sequence shown here is derived from an EMBL/GenBank/DDBJ whole genome shotgun (WGS) entry which is preliminary data.</text>
</comment>
<evidence type="ECO:0000313" key="3">
    <source>
        <dbReference type="EMBL" id="MDI3234313.1"/>
    </source>
</evidence>